<keyword evidence="2" id="KW-1185">Reference proteome</keyword>
<dbReference type="GO" id="GO:0005524">
    <property type="term" value="F:ATP binding"/>
    <property type="evidence" value="ECO:0007669"/>
    <property type="project" value="UniProtKB-KW"/>
</dbReference>
<dbReference type="VEuPathDB" id="FungiDB:PSTT_05739"/>
<evidence type="ECO:0000313" key="2">
    <source>
        <dbReference type="Proteomes" id="UP000238274"/>
    </source>
</evidence>
<dbReference type="InterPro" id="IPR001650">
    <property type="entry name" value="Helicase_C-like"/>
</dbReference>
<dbReference type="SMART" id="SM00490">
    <property type="entry name" value="HELICc"/>
    <property type="match status" value="1"/>
</dbReference>
<dbReference type="SUPFAM" id="SSF52540">
    <property type="entry name" value="P-loop containing nucleoside triphosphate hydrolases"/>
    <property type="match status" value="1"/>
</dbReference>
<dbReference type="GO" id="GO:0003677">
    <property type="term" value="F:DNA binding"/>
    <property type="evidence" value="ECO:0007669"/>
    <property type="project" value="UniProtKB-KW"/>
</dbReference>
<dbReference type="SMART" id="SM00487">
    <property type="entry name" value="DEXDc"/>
    <property type="match status" value="1"/>
</dbReference>
<dbReference type="VEuPathDB" id="FungiDB:PSTT_10528"/>
<dbReference type="PANTHER" id="PTHR13710">
    <property type="entry name" value="DNA HELICASE RECQ FAMILY MEMBER"/>
    <property type="match status" value="1"/>
</dbReference>
<dbReference type="VEuPathDB" id="FungiDB:PSTT_06268"/>
<dbReference type="GO" id="GO:0000724">
    <property type="term" value="P:double-strand break repair via homologous recombination"/>
    <property type="evidence" value="ECO:0007669"/>
    <property type="project" value="TreeGrafter"/>
</dbReference>
<dbReference type="VEuPathDB" id="FungiDB:PSHT_13692"/>
<dbReference type="PANTHER" id="PTHR13710:SF105">
    <property type="entry name" value="ATP-DEPENDENT DNA HELICASE Q1"/>
    <property type="match status" value="1"/>
</dbReference>
<dbReference type="EMBL" id="PKSM01000282">
    <property type="protein sequence ID" value="POV99058.1"/>
    <property type="molecule type" value="Genomic_DNA"/>
</dbReference>
<dbReference type="GO" id="GO:0005694">
    <property type="term" value="C:chromosome"/>
    <property type="evidence" value="ECO:0007669"/>
    <property type="project" value="TreeGrafter"/>
</dbReference>
<name>A0A2S4UP29_9BASI</name>
<dbReference type="GO" id="GO:0043138">
    <property type="term" value="F:3'-5' DNA helicase activity"/>
    <property type="evidence" value="ECO:0007669"/>
    <property type="project" value="UniProtKB-EC"/>
</dbReference>
<dbReference type="GO" id="GO:0009378">
    <property type="term" value="F:four-way junction helicase activity"/>
    <property type="evidence" value="ECO:0007669"/>
    <property type="project" value="TreeGrafter"/>
</dbReference>
<protein>
    <submittedName>
        <fullName evidence="1">Uncharacterized protein</fullName>
    </submittedName>
</protein>
<proteinExistence type="predicted"/>
<gene>
    <name evidence="1" type="ORF">PSHT_13692</name>
</gene>
<dbReference type="PROSITE" id="PS51194">
    <property type="entry name" value="HELICASE_CTER"/>
    <property type="match status" value="1"/>
</dbReference>
<accession>A0A2S4UP29</accession>
<dbReference type="InterPro" id="IPR027417">
    <property type="entry name" value="P-loop_NTPase"/>
</dbReference>
<dbReference type="InterPro" id="IPR011545">
    <property type="entry name" value="DEAD/DEAH_box_helicase_dom"/>
</dbReference>
<dbReference type="Pfam" id="PF00270">
    <property type="entry name" value="DEAD"/>
    <property type="match status" value="1"/>
</dbReference>
<reference evidence="2" key="3">
    <citation type="journal article" date="2018" name="Mol. Plant Microbe Interact.">
        <title>Genome sequence resources for the wheat stripe rust pathogen (Puccinia striiformis f. sp. tritici) and the barley stripe rust pathogen (Puccinia striiformis f. sp. hordei).</title>
        <authorList>
            <person name="Xia C."/>
            <person name="Wang M."/>
            <person name="Yin C."/>
            <person name="Cornejo O.E."/>
            <person name="Hulbert S.H."/>
            <person name="Chen X."/>
        </authorList>
    </citation>
    <scope>NUCLEOTIDE SEQUENCE [LARGE SCALE GENOMIC DNA]</scope>
    <source>
        <strain evidence="2">93TX-2</strain>
    </source>
</reference>
<dbReference type="OrthoDB" id="10261556at2759"/>
<dbReference type="VEuPathDB" id="FungiDB:PSTT_03341"/>
<dbReference type="Proteomes" id="UP000238274">
    <property type="component" value="Unassembled WGS sequence"/>
</dbReference>
<dbReference type="GO" id="GO:0005737">
    <property type="term" value="C:cytoplasm"/>
    <property type="evidence" value="ECO:0007669"/>
    <property type="project" value="TreeGrafter"/>
</dbReference>
<organism evidence="1 2">
    <name type="scientific">Puccinia striiformis</name>
    <dbReference type="NCBI Taxonomy" id="27350"/>
    <lineage>
        <taxon>Eukaryota</taxon>
        <taxon>Fungi</taxon>
        <taxon>Dikarya</taxon>
        <taxon>Basidiomycota</taxon>
        <taxon>Pucciniomycotina</taxon>
        <taxon>Pucciniomycetes</taxon>
        <taxon>Pucciniales</taxon>
        <taxon>Pucciniaceae</taxon>
        <taxon>Puccinia</taxon>
    </lineage>
</organism>
<reference evidence="2" key="2">
    <citation type="journal article" date="2018" name="BMC Genomics">
        <title>Genomic insights into host adaptation between the wheat stripe rust pathogen (Puccinia striiformis f. sp. tritici) and the barley stripe rust pathogen (Puccinia striiformis f. sp. hordei).</title>
        <authorList>
            <person name="Xia C."/>
            <person name="Wang M."/>
            <person name="Yin C."/>
            <person name="Cornejo O.E."/>
            <person name="Hulbert S.H."/>
            <person name="Chen X."/>
        </authorList>
    </citation>
    <scope>NUCLEOTIDE SEQUENCE [LARGE SCALE GENOMIC DNA]</scope>
    <source>
        <strain evidence="2">93TX-2</strain>
    </source>
</reference>
<evidence type="ECO:0000313" key="1">
    <source>
        <dbReference type="EMBL" id="POV99058.1"/>
    </source>
</evidence>
<dbReference type="Gene3D" id="3.40.50.300">
    <property type="entry name" value="P-loop containing nucleotide triphosphate hydrolases"/>
    <property type="match status" value="2"/>
</dbReference>
<dbReference type="PROSITE" id="PS51192">
    <property type="entry name" value="HELICASE_ATP_BIND_1"/>
    <property type="match status" value="1"/>
</dbReference>
<dbReference type="Pfam" id="PF00271">
    <property type="entry name" value="Helicase_C"/>
    <property type="match status" value="1"/>
</dbReference>
<dbReference type="InterPro" id="IPR014001">
    <property type="entry name" value="Helicase_ATP-bd"/>
</dbReference>
<comment type="caution">
    <text evidence="1">The sequence shown here is derived from an EMBL/GenBank/DDBJ whole genome shotgun (WGS) entry which is preliminary data.</text>
</comment>
<reference evidence="1 2" key="1">
    <citation type="submission" date="2017-12" db="EMBL/GenBank/DDBJ databases">
        <title>Gene loss provides genomic basis for host adaptation in cereal stripe rust fungi.</title>
        <authorList>
            <person name="Xia C."/>
        </authorList>
    </citation>
    <scope>NUCLEOTIDE SEQUENCE [LARGE SCALE GENOMIC DNA]</scope>
    <source>
        <strain evidence="1 2">93TX-2</strain>
    </source>
</reference>
<sequence>MAASSIAINMDEPKNPITRLEWQTTGITLNKKLMAMQDGPLARAIDLQAVKKYGVPAKPLQTTAVLNLARRRNVFLLAGTGFGKSRIPEMYFKLMPKKQAPVVLTLNPLDALGNNQVLEKKNAGFTAINLTKLTFNAVEAARIRAGVYNFVYLSPEIFLNSKLWGEVYFSREFQNRLGLIVVDEAHLIYHWGMVAKTRRKGRKKSSALGRHEDRGIFRPSYGNLAGHLLARNSVPLLLMSATCPPKAVRAIQKNLKLNPGNLSILHGELTRPEIRIVRVVMSESLTSCKDLLRVIPTAVDMPSSKLAPTLIYSGTRRKTGEVLEVLARARGTPNEASVARSSFARRYHACTGEKDKLRVVEDFADGKFPMCSCTMALGLGQNWTRVRSVIHMGRGDPSAVGQMIGRCGRDGRPGLAIIFVEKTRTGGKNKVSQFVSPNDNDPSDDDRMDALAVTPVCLRIAMSMDNLVGYIPLSTDDEGYISEMQREVEKGFPPCRCSNCLPIQAELLMNNITCMSTENFDDFVLKDFDANDPLLKPPPTKPATRVHMKASLPIDGVEPFCKDLLAMAATWINSKLTPRSFIQAKNVFNQSHVDAILAKIDSIGTEEDVRVVVGGKFIDGLVGKVHHAIMEFKAGNIYIEHTKVIQALEEDKYVAKTANKHLNNEQKKRKAELKLVQAAKKAKGSA</sequence>